<dbReference type="SMART" id="SM00895">
    <property type="entry name" value="FCD"/>
    <property type="match status" value="1"/>
</dbReference>
<evidence type="ECO:0000313" key="6">
    <source>
        <dbReference type="Proteomes" id="UP000199054"/>
    </source>
</evidence>
<dbReference type="InterPro" id="IPR036388">
    <property type="entry name" value="WH-like_DNA-bd_sf"/>
</dbReference>
<dbReference type="GO" id="GO:0003677">
    <property type="term" value="F:DNA binding"/>
    <property type="evidence" value="ECO:0007669"/>
    <property type="project" value="UniProtKB-KW"/>
</dbReference>
<dbReference type="EMBL" id="FODE01000022">
    <property type="protein sequence ID" value="SEN92173.1"/>
    <property type="molecule type" value="Genomic_DNA"/>
</dbReference>
<dbReference type="PANTHER" id="PTHR43537">
    <property type="entry name" value="TRANSCRIPTIONAL REGULATOR, GNTR FAMILY"/>
    <property type="match status" value="1"/>
</dbReference>
<accession>A0A1H8KGR3</accession>
<dbReference type="GO" id="GO:0003700">
    <property type="term" value="F:DNA-binding transcription factor activity"/>
    <property type="evidence" value="ECO:0007669"/>
    <property type="project" value="InterPro"/>
</dbReference>
<dbReference type="OrthoDB" id="8155773at2"/>
<dbReference type="InterPro" id="IPR011711">
    <property type="entry name" value="GntR_C"/>
</dbReference>
<protein>
    <submittedName>
        <fullName evidence="5">DNA-binding transcriptional regulator, GntR family</fullName>
    </submittedName>
</protein>
<dbReference type="InterPro" id="IPR000524">
    <property type="entry name" value="Tscrpt_reg_HTH_GntR"/>
</dbReference>
<dbReference type="Pfam" id="PF00392">
    <property type="entry name" value="GntR"/>
    <property type="match status" value="1"/>
</dbReference>
<keyword evidence="3" id="KW-0804">Transcription</keyword>
<gene>
    <name evidence="5" type="ORF">SAMN04489859_102217</name>
</gene>
<dbReference type="SUPFAM" id="SSF46785">
    <property type="entry name" value="Winged helix' DNA-binding domain"/>
    <property type="match status" value="1"/>
</dbReference>
<dbReference type="SUPFAM" id="SSF48008">
    <property type="entry name" value="GntR ligand-binding domain-like"/>
    <property type="match status" value="1"/>
</dbReference>
<dbReference type="PANTHER" id="PTHR43537:SF24">
    <property type="entry name" value="GLUCONATE OPERON TRANSCRIPTIONAL REPRESSOR"/>
    <property type="match status" value="1"/>
</dbReference>
<sequence length="247" mass="26515">MFQLAVQPDNGGLAITLDLVAAACRLKDHPGQQFTQTLRELAVDRLRQAIVTGRFASGDRLVERSLCDQLGVSRSVVREAIRYLEAEGPVETLPRSGPVVATLDWPRARQIYDIRRLLEAEAAAACAAAADPVVEARLRAALDGMQLAKGSGRPDGLLAATTSFYEVIFTAAGHEVAWEIVQRLNGRISRLRAITLASTDRSISGHAHMQRICAAICNRDPAAAAAAVHAHLKDAAEIARASLEAPQ</sequence>
<dbReference type="Gene3D" id="1.10.10.10">
    <property type="entry name" value="Winged helix-like DNA-binding domain superfamily/Winged helix DNA-binding domain"/>
    <property type="match status" value="1"/>
</dbReference>
<dbReference type="PRINTS" id="PR00035">
    <property type="entry name" value="HTHGNTR"/>
</dbReference>
<keyword evidence="6" id="KW-1185">Reference proteome</keyword>
<organism evidence="5 6">
    <name type="scientific">Paracoccus alcaliphilus</name>
    <dbReference type="NCBI Taxonomy" id="34002"/>
    <lineage>
        <taxon>Bacteria</taxon>
        <taxon>Pseudomonadati</taxon>
        <taxon>Pseudomonadota</taxon>
        <taxon>Alphaproteobacteria</taxon>
        <taxon>Rhodobacterales</taxon>
        <taxon>Paracoccaceae</taxon>
        <taxon>Paracoccus</taxon>
    </lineage>
</organism>
<dbReference type="AlphaFoldDB" id="A0A1H8KGR3"/>
<name>A0A1H8KGR3_9RHOB</name>
<dbReference type="SMART" id="SM00345">
    <property type="entry name" value="HTH_GNTR"/>
    <property type="match status" value="1"/>
</dbReference>
<reference evidence="5 6" key="1">
    <citation type="submission" date="2016-10" db="EMBL/GenBank/DDBJ databases">
        <authorList>
            <person name="de Groot N.N."/>
        </authorList>
    </citation>
    <scope>NUCLEOTIDE SEQUENCE [LARGE SCALE GENOMIC DNA]</scope>
    <source>
        <strain evidence="5 6">DSM 8512</strain>
    </source>
</reference>
<dbReference type="CDD" id="cd07377">
    <property type="entry name" value="WHTH_GntR"/>
    <property type="match status" value="1"/>
</dbReference>
<dbReference type="STRING" id="34002.SAMN04489859_102217"/>
<feature type="domain" description="HTH gntR-type" evidence="4">
    <location>
        <begin position="36"/>
        <end position="103"/>
    </location>
</feature>
<dbReference type="Proteomes" id="UP000199054">
    <property type="component" value="Unassembled WGS sequence"/>
</dbReference>
<evidence type="ECO:0000256" key="1">
    <source>
        <dbReference type="ARBA" id="ARBA00023015"/>
    </source>
</evidence>
<dbReference type="Pfam" id="PF07729">
    <property type="entry name" value="FCD"/>
    <property type="match status" value="1"/>
</dbReference>
<dbReference type="Gene3D" id="1.20.120.530">
    <property type="entry name" value="GntR ligand-binding domain-like"/>
    <property type="match status" value="1"/>
</dbReference>
<proteinExistence type="predicted"/>
<dbReference type="InterPro" id="IPR008920">
    <property type="entry name" value="TF_FadR/GntR_C"/>
</dbReference>
<evidence type="ECO:0000256" key="3">
    <source>
        <dbReference type="ARBA" id="ARBA00023163"/>
    </source>
</evidence>
<keyword evidence="1" id="KW-0805">Transcription regulation</keyword>
<evidence type="ECO:0000259" key="4">
    <source>
        <dbReference type="PROSITE" id="PS50949"/>
    </source>
</evidence>
<dbReference type="PROSITE" id="PS50949">
    <property type="entry name" value="HTH_GNTR"/>
    <property type="match status" value="1"/>
</dbReference>
<evidence type="ECO:0000256" key="2">
    <source>
        <dbReference type="ARBA" id="ARBA00023125"/>
    </source>
</evidence>
<keyword evidence="2 5" id="KW-0238">DNA-binding</keyword>
<evidence type="ECO:0000313" key="5">
    <source>
        <dbReference type="EMBL" id="SEN92173.1"/>
    </source>
</evidence>
<dbReference type="InterPro" id="IPR036390">
    <property type="entry name" value="WH_DNA-bd_sf"/>
</dbReference>